<dbReference type="InParanoid" id="G5C6L8"/>
<dbReference type="EMBL" id="JH173563">
    <property type="protein sequence ID" value="EHB17179.1"/>
    <property type="molecule type" value="Genomic_DNA"/>
</dbReference>
<dbReference type="STRING" id="10181.G5C6L8"/>
<evidence type="ECO:0000256" key="1">
    <source>
        <dbReference type="SAM" id="SignalP"/>
    </source>
</evidence>
<evidence type="ECO:0000313" key="3">
    <source>
        <dbReference type="Proteomes" id="UP000006813"/>
    </source>
</evidence>
<feature type="chain" id="PRO_5003475175" evidence="1">
    <location>
        <begin position="21"/>
        <end position="83"/>
    </location>
</feature>
<feature type="signal peptide" evidence="1">
    <location>
        <begin position="1"/>
        <end position="20"/>
    </location>
</feature>
<organism evidence="2 3">
    <name type="scientific">Heterocephalus glaber</name>
    <name type="common">Naked mole rat</name>
    <dbReference type="NCBI Taxonomy" id="10181"/>
    <lineage>
        <taxon>Eukaryota</taxon>
        <taxon>Metazoa</taxon>
        <taxon>Chordata</taxon>
        <taxon>Craniata</taxon>
        <taxon>Vertebrata</taxon>
        <taxon>Euteleostomi</taxon>
        <taxon>Mammalia</taxon>
        <taxon>Eutheria</taxon>
        <taxon>Euarchontoglires</taxon>
        <taxon>Glires</taxon>
        <taxon>Rodentia</taxon>
        <taxon>Hystricomorpha</taxon>
        <taxon>Bathyergidae</taxon>
        <taxon>Heterocephalus</taxon>
    </lineage>
</organism>
<sequence>MKSLLLVFAALRFLAELASADRGGTRLAQNDLGECSLICSWNEWLTLLYDRYRQCCVESDFLPMPIMPQHVDKSKSLHRKTTQ</sequence>
<accession>G5C6L8</accession>
<dbReference type="Proteomes" id="UP000006813">
    <property type="component" value="Unassembled WGS sequence"/>
</dbReference>
<gene>
    <name evidence="2" type="ORF">GW7_20917</name>
</gene>
<keyword evidence="1" id="KW-0732">Signal</keyword>
<reference evidence="2 3" key="1">
    <citation type="journal article" date="2011" name="Nature">
        <title>Genome sequencing reveals insights into physiology and longevity of the naked mole rat.</title>
        <authorList>
            <person name="Kim E.B."/>
            <person name="Fang X."/>
            <person name="Fushan A.A."/>
            <person name="Huang Z."/>
            <person name="Lobanov A.V."/>
            <person name="Han L."/>
            <person name="Marino S.M."/>
            <person name="Sun X."/>
            <person name="Turanov A.A."/>
            <person name="Yang P."/>
            <person name="Yim S.H."/>
            <person name="Zhao X."/>
            <person name="Kasaikina M.V."/>
            <person name="Stoletzki N."/>
            <person name="Peng C."/>
            <person name="Polak P."/>
            <person name="Xiong Z."/>
            <person name="Kiezun A."/>
            <person name="Zhu Y."/>
            <person name="Chen Y."/>
            <person name="Kryukov G.V."/>
            <person name="Zhang Q."/>
            <person name="Peshkin L."/>
            <person name="Yang L."/>
            <person name="Bronson R.T."/>
            <person name="Buffenstein R."/>
            <person name="Wang B."/>
            <person name="Han C."/>
            <person name="Li Q."/>
            <person name="Chen L."/>
            <person name="Zhao W."/>
            <person name="Sunyaev S.R."/>
            <person name="Park T.J."/>
            <person name="Zhang G."/>
            <person name="Wang J."/>
            <person name="Gladyshev V.N."/>
        </authorList>
    </citation>
    <scope>NUCLEOTIDE SEQUENCE [LARGE SCALE GENOMIC DNA]</scope>
</reference>
<dbReference type="eggNOG" id="ENOG502TE15">
    <property type="taxonomic scope" value="Eukaryota"/>
</dbReference>
<protein>
    <submittedName>
        <fullName evidence="2">Beta-defensin 132</fullName>
    </submittedName>
</protein>
<name>G5C6L8_HETGA</name>
<evidence type="ECO:0000313" key="2">
    <source>
        <dbReference type="EMBL" id="EHB17179.1"/>
    </source>
</evidence>
<dbReference type="AlphaFoldDB" id="G5C6L8"/>
<proteinExistence type="predicted"/>
<feature type="non-terminal residue" evidence="2">
    <location>
        <position position="83"/>
    </location>
</feature>